<comment type="caution">
    <text evidence="1">The sequence shown here is derived from an EMBL/GenBank/DDBJ whole genome shotgun (WGS) entry which is preliminary data.</text>
</comment>
<organism evidence="1">
    <name type="scientific">marine sediment metagenome</name>
    <dbReference type="NCBI Taxonomy" id="412755"/>
    <lineage>
        <taxon>unclassified sequences</taxon>
        <taxon>metagenomes</taxon>
        <taxon>ecological metagenomes</taxon>
    </lineage>
</organism>
<protein>
    <submittedName>
        <fullName evidence="1">Uncharacterized protein</fullName>
    </submittedName>
</protein>
<accession>A0A0F9S1Q1</accession>
<sequence>RDFFDRNPEEASWEADNQAMEKLIEFLLKREMEVNPPPEFRKTIDFYFRNSAAELQEAVLGAFWPLLKEWSKQKEH</sequence>
<reference evidence="1" key="1">
    <citation type="journal article" date="2015" name="Nature">
        <title>Complex archaea that bridge the gap between prokaryotes and eukaryotes.</title>
        <authorList>
            <person name="Spang A."/>
            <person name="Saw J.H."/>
            <person name="Jorgensen S.L."/>
            <person name="Zaremba-Niedzwiedzka K."/>
            <person name="Martijn J."/>
            <person name="Lind A.E."/>
            <person name="van Eijk R."/>
            <person name="Schleper C."/>
            <person name="Guy L."/>
            <person name="Ettema T.J."/>
        </authorList>
    </citation>
    <scope>NUCLEOTIDE SEQUENCE</scope>
</reference>
<name>A0A0F9S1Q1_9ZZZZ</name>
<feature type="non-terminal residue" evidence="1">
    <location>
        <position position="1"/>
    </location>
</feature>
<dbReference type="AlphaFoldDB" id="A0A0F9S1Q1"/>
<gene>
    <name evidence="1" type="ORF">LCGC14_0526500</name>
</gene>
<dbReference type="EMBL" id="LAZR01000675">
    <property type="protein sequence ID" value="KKN61024.1"/>
    <property type="molecule type" value="Genomic_DNA"/>
</dbReference>
<evidence type="ECO:0000313" key="1">
    <source>
        <dbReference type="EMBL" id="KKN61024.1"/>
    </source>
</evidence>
<proteinExistence type="predicted"/>